<dbReference type="InterPro" id="IPR050397">
    <property type="entry name" value="Env_Response_Regulators"/>
</dbReference>
<dbReference type="InterPro" id="IPR018490">
    <property type="entry name" value="cNMP-bd_dom_sf"/>
</dbReference>
<accession>A0A4U9RXM8</accession>
<dbReference type="RefSeq" id="WP_243117993.1">
    <property type="nucleotide sequence ID" value="NZ_CBCRUQ010000007.1"/>
</dbReference>
<dbReference type="InterPro" id="IPR014710">
    <property type="entry name" value="RmlC-like_jellyroll"/>
</dbReference>
<dbReference type="CDD" id="cd00038">
    <property type="entry name" value="CAP_ED"/>
    <property type="match status" value="1"/>
</dbReference>
<dbReference type="Pfam" id="PF00027">
    <property type="entry name" value="cNMP_binding"/>
    <property type="match status" value="1"/>
</dbReference>
<evidence type="ECO:0000256" key="2">
    <source>
        <dbReference type="ARBA" id="ARBA00023125"/>
    </source>
</evidence>
<name>A0A4U9RXM8_HATHI</name>
<gene>
    <name evidence="6" type="primary">ntcA</name>
    <name evidence="6" type="ORF">NCTC503_02730</name>
</gene>
<dbReference type="GO" id="GO:0005829">
    <property type="term" value="C:cytosol"/>
    <property type="evidence" value="ECO:0007669"/>
    <property type="project" value="TreeGrafter"/>
</dbReference>
<sequence>MLKILSKSILFKGFNEDVIDNMISKINYKISHFSKGEIIALEGDDIRGIGIILDGTIEVQKGYPSGKVISVNRIGIGGIFGEVIIFSNLKHYPSNIISFTSSKVMFIPKEDILKLCSLSEGFLTRFMTLLSNKILMLNKKLKEVSYGTIREKLADFILDQYKSQENFKITLKQKRNEMAEHFGVTRPSLSRELIKMKEEGLIDFEKNVIIIKDLEKIEEVLY</sequence>
<dbReference type="GO" id="GO:0003700">
    <property type="term" value="F:DNA-binding transcription factor activity"/>
    <property type="evidence" value="ECO:0007669"/>
    <property type="project" value="TreeGrafter"/>
</dbReference>
<reference evidence="6 7" key="1">
    <citation type="submission" date="2019-05" db="EMBL/GenBank/DDBJ databases">
        <authorList>
            <consortium name="Pathogen Informatics"/>
        </authorList>
    </citation>
    <scope>NUCLEOTIDE SEQUENCE [LARGE SCALE GENOMIC DNA]</scope>
    <source>
        <strain evidence="6 7">NCTC503</strain>
    </source>
</reference>
<keyword evidence="1" id="KW-0805">Transcription regulation</keyword>
<proteinExistence type="predicted"/>
<dbReference type="SMART" id="SM00100">
    <property type="entry name" value="cNMP"/>
    <property type="match status" value="1"/>
</dbReference>
<dbReference type="Gene3D" id="2.60.120.10">
    <property type="entry name" value="Jelly Rolls"/>
    <property type="match status" value="1"/>
</dbReference>
<evidence type="ECO:0000259" key="5">
    <source>
        <dbReference type="PROSITE" id="PS51063"/>
    </source>
</evidence>
<dbReference type="GO" id="GO:0003677">
    <property type="term" value="F:DNA binding"/>
    <property type="evidence" value="ECO:0007669"/>
    <property type="project" value="UniProtKB-KW"/>
</dbReference>
<organism evidence="6 7">
    <name type="scientific">Hathewaya histolytica</name>
    <name type="common">Clostridium histolyticum</name>
    <dbReference type="NCBI Taxonomy" id="1498"/>
    <lineage>
        <taxon>Bacteria</taxon>
        <taxon>Bacillati</taxon>
        <taxon>Bacillota</taxon>
        <taxon>Clostridia</taxon>
        <taxon>Eubacteriales</taxon>
        <taxon>Clostridiaceae</taxon>
        <taxon>Hathewaya</taxon>
    </lineage>
</organism>
<dbReference type="SMART" id="SM00419">
    <property type="entry name" value="HTH_CRP"/>
    <property type="match status" value="1"/>
</dbReference>
<dbReference type="InterPro" id="IPR036390">
    <property type="entry name" value="WH_DNA-bd_sf"/>
</dbReference>
<dbReference type="EMBL" id="LR590481">
    <property type="protein sequence ID" value="VTQ96486.1"/>
    <property type="molecule type" value="Genomic_DNA"/>
</dbReference>
<dbReference type="PROSITE" id="PS50042">
    <property type="entry name" value="CNMP_BINDING_3"/>
    <property type="match status" value="1"/>
</dbReference>
<evidence type="ECO:0000256" key="1">
    <source>
        <dbReference type="ARBA" id="ARBA00023015"/>
    </source>
</evidence>
<dbReference type="KEGG" id="hhw:NCTC503_02730"/>
<dbReference type="PANTHER" id="PTHR24567">
    <property type="entry name" value="CRP FAMILY TRANSCRIPTIONAL REGULATORY PROTEIN"/>
    <property type="match status" value="1"/>
</dbReference>
<dbReference type="SUPFAM" id="SSF46785">
    <property type="entry name" value="Winged helix' DNA-binding domain"/>
    <property type="match status" value="1"/>
</dbReference>
<protein>
    <submittedName>
        <fullName evidence="6">Cyclic nucleotide-binding protein</fullName>
    </submittedName>
</protein>
<dbReference type="Pfam" id="PF13545">
    <property type="entry name" value="HTH_Crp_2"/>
    <property type="match status" value="1"/>
</dbReference>
<feature type="domain" description="Cyclic nucleotide-binding" evidence="4">
    <location>
        <begin position="10"/>
        <end position="115"/>
    </location>
</feature>
<keyword evidence="7" id="KW-1185">Reference proteome</keyword>
<dbReference type="PANTHER" id="PTHR24567:SF58">
    <property type="entry name" value="CYCLIC AMP-BINDING REGULATORY PROTEIN"/>
    <property type="match status" value="1"/>
</dbReference>
<keyword evidence="2" id="KW-0238">DNA-binding</keyword>
<feature type="domain" description="HTH crp-type" evidence="5">
    <location>
        <begin position="147"/>
        <end position="215"/>
    </location>
</feature>
<dbReference type="SUPFAM" id="SSF51206">
    <property type="entry name" value="cAMP-binding domain-like"/>
    <property type="match status" value="1"/>
</dbReference>
<dbReference type="AlphaFoldDB" id="A0A4U9RXM8"/>
<evidence type="ECO:0000259" key="4">
    <source>
        <dbReference type="PROSITE" id="PS50042"/>
    </source>
</evidence>
<evidence type="ECO:0000313" key="6">
    <source>
        <dbReference type="EMBL" id="VTQ96486.1"/>
    </source>
</evidence>
<keyword evidence="3" id="KW-0804">Transcription</keyword>
<evidence type="ECO:0000256" key="3">
    <source>
        <dbReference type="ARBA" id="ARBA00023163"/>
    </source>
</evidence>
<evidence type="ECO:0000313" key="7">
    <source>
        <dbReference type="Proteomes" id="UP000308489"/>
    </source>
</evidence>
<dbReference type="Proteomes" id="UP000308489">
    <property type="component" value="Chromosome 1"/>
</dbReference>
<dbReference type="PROSITE" id="PS51063">
    <property type="entry name" value="HTH_CRP_2"/>
    <property type="match status" value="1"/>
</dbReference>
<dbReference type="InterPro" id="IPR012318">
    <property type="entry name" value="HTH_CRP"/>
</dbReference>
<dbReference type="InterPro" id="IPR000595">
    <property type="entry name" value="cNMP-bd_dom"/>
</dbReference>